<evidence type="ECO:0000313" key="1">
    <source>
        <dbReference type="EMBL" id="VAW74958.1"/>
    </source>
</evidence>
<protein>
    <recommendedName>
        <fullName evidence="2">Carboxypeptidase regulatory-like domain-containing protein</fullName>
    </recommendedName>
</protein>
<dbReference type="SUPFAM" id="SSF49464">
    <property type="entry name" value="Carboxypeptidase regulatory domain-like"/>
    <property type="match status" value="1"/>
</dbReference>
<dbReference type="EMBL" id="UOFN01000044">
    <property type="protein sequence ID" value="VAW74958.1"/>
    <property type="molecule type" value="Genomic_DNA"/>
</dbReference>
<name>A0A3B0Y2P9_9ZZZZ</name>
<gene>
    <name evidence="1" type="ORF">MNBD_GAMMA15-812</name>
</gene>
<accession>A0A3B0Y2P9</accession>
<sequence>MSGIVQRRAVTRLLSLRPLLVFLLTLFMQPVAALGVYVSRSIEGSIIDATTNTPIDGVIVTASWMQSPTMGHGALRPLNVSETVTNAKGEYTLPGWGPRFYADILENDQPVVRFFKPSYVPLVIANNSVYHPGLEGDRAHLINKPELRPDGKVRVRYFEPEAHQVKFGKKKHAFKLVPFRGTDEEYRELVRDKYVWSLRSITSGDACKWKQLPITFTTLHKLSIRLGLPKNRGIFFVSYLGGQDRCGSAEEYFKEYLK</sequence>
<dbReference type="InterPro" id="IPR008969">
    <property type="entry name" value="CarboxyPept-like_regulatory"/>
</dbReference>
<dbReference type="AlphaFoldDB" id="A0A3B0Y2P9"/>
<evidence type="ECO:0008006" key="2">
    <source>
        <dbReference type="Google" id="ProtNLM"/>
    </source>
</evidence>
<reference evidence="1" key="1">
    <citation type="submission" date="2018-06" db="EMBL/GenBank/DDBJ databases">
        <authorList>
            <person name="Zhirakovskaya E."/>
        </authorList>
    </citation>
    <scope>NUCLEOTIDE SEQUENCE</scope>
</reference>
<organism evidence="1">
    <name type="scientific">hydrothermal vent metagenome</name>
    <dbReference type="NCBI Taxonomy" id="652676"/>
    <lineage>
        <taxon>unclassified sequences</taxon>
        <taxon>metagenomes</taxon>
        <taxon>ecological metagenomes</taxon>
    </lineage>
</organism>
<proteinExistence type="predicted"/>